<organism evidence="2 3">
    <name type="scientific">Psophocarpus tetragonolobus</name>
    <name type="common">Winged bean</name>
    <name type="synonym">Dolichos tetragonolobus</name>
    <dbReference type="NCBI Taxonomy" id="3891"/>
    <lineage>
        <taxon>Eukaryota</taxon>
        <taxon>Viridiplantae</taxon>
        <taxon>Streptophyta</taxon>
        <taxon>Embryophyta</taxon>
        <taxon>Tracheophyta</taxon>
        <taxon>Spermatophyta</taxon>
        <taxon>Magnoliopsida</taxon>
        <taxon>eudicotyledons</taxon>
        <taxon>Gunneridae</taxon>
        <taxon>Pentapetalae</taxon>
        <taxon>rosids</taxon>
        <taxon>fabids</taxon>
        <taxon>Fabales</taxon>
        <taxon>Fabaceae</taxon>
        <taxon>Papilionoideae</taxon>
        <taxon>50 kb inversion clade</taxon>
        <taxon>NPAAA clade</taxon>
        <taxon>indigoferoid/millettioid clade</taxon>
        <taxon>Phaseoleae</taxon>
        <taxon>Psophocarpus</taxon>
    </lineage>
</organism>
<reference evidence="2 3" key="1">
    <citation type="submission" date="2024-01" db="EMBL/GenBank/DDBJ databases">
        <title>The genomes of 5 underutilized Papilionoideae crops provide insights into root nodulation and disease resistanc.</title>
        <authorList>
            <person name="Jiang F."/>
        </authorList>
    </citation>
    <scope>NUCLEOTIDE SEQUENCE [LARGE SCALE GENOMIC DNA]</scope>
    <source>
        <strain evidence="2">DUOXIRENSHENG_FW03</strain>
        <tissue evidence="2">Leaves</tissue>
    </source>
</reference>
<accession>A0AAN9XJG2</accession>
<dbReference type="AlphaFoldDB" id="A0AAN9XJG2"/>
<evidence type="ECO:0000313" key="2">
    <source>
        <dbReference type="EMBL" id="KAK7395217.1"/>
    </source>
</evidence>
<gene>
    <name evidence="2" type="ORF">VNO78_15765</name>
</gene>
<proteinExistence type="predicted"/>
<feature type="transmembrane region" description="Helical" evidence="1">
    <location>
        <begin position="25"/>
        <end position="49"/>
    </location>
</feature>
<comment type="caution">
    <text evidence="2">The sequence shown here is derived from an EMBL/GenBank/DDBJ whole genome shotgun (WGS) entry which is preliminary data.</text>
</comment>
<evidence type="ECO:0000256" key="1">
    <source>
        <dbReference type="SAM" id="Phobius"/>
    </source>
</evidence>
<sequence>MEWGRLGGQEGRTDVRLQKLGDLSIYWFGTMFCVRSNVLLIWSVAALLLKYFPLIGIEHSMGSCQPLETTSRL</sequence>
<evidence type="ECO:0000313" key="3">
    <source>
        <dbReference type="Proteomes" id="UP001386955"/>
    </source>
</evidence>
<protein>
    <submittedName>
        <fullName evidence="2">Uncharacterized protein</fullName>
    </submittedName>
</protein>
<dbReference type="EMBL" id="JAYMYS010000004">
    <property type="protein sequence ID" value="KAK7395217.1"/>
    <property type="molecule type" value="Genomic_DNA"/>
</dbReference>
<keyword evidence="1" id="KW-0812">Transmembrane</keyword>
<keyword evidence="1" id="KW-1133">Transmembrane helix</keyword>
<dbReference type="Proteomes" id="UP001386955">
    <property type="component" value="Unassembled WGS sequence"/>
</dbReference>
<keyword evidence="1" id="KW-0472">Membrane</keyword>
<keyword evidence="3" id="KW-1185">Reference proteome</keyword>
<name>A0AAN9XJG2_PSOTE</name>